<dbReference type="InterPro" id="IPR050256">
    <property type="entry name" value="Glycosyltransferase_2"/>
</dbReference>
<dbReference type="PANTHER" id="PTHR48090:SF7">
    <property type="entry name" value="RFBJ PROTEIN"/>
    <property type="match status" value="1"/>
</dbReference>
<name>A0A517NIK4_9BACT</name>
<dbReference type="InterPro" id="IPR001173">
    <property type="entry name" value="Glyco_trans_2-like"/>
</dbReference>
<protein>
    <submittedName>
        <fullName evidence="2">Undecaprenyl-phosphate mannosyltransferase</fullName>
        <ecNumber evidence="2">2.4.1.54</ecNumber>
    </submittedName>
</protein>
<evidence type="ECO:0000259" key="1">
    <source>
        <dbReference type="Pfam" id="PF00535"/>
    </source>
</evidence>
<dbReference type="EMBL" id="CP036525">
    <property type="protein sequence ID" value="QDT06883.1"/>
    <property type="molecule type" value="Genomic_DNA"/>
</dbReference>
<dbReference type="Gene3D" id="3.90.550.10">
    <property type="entry name" value="Spore Coat Polysaccharide Biosynthesis Protein SpsA, Chain A"/>
    <property type="match status" value="1"/>
</dbReference>
<dbReference type="SUPFAM" id="SSF53448">
    <property type="entry name" value="Nucleotide-diphospho-sugar transferases"/>
    <property type="match status" value="1"/>
</dbReference>
<keyword evidence="2" id="KW-0328">Glycosyltransferase</keyword>
<keyword evidence="3" id="KW-1185">Reference proteome</keyword>
<feature type="domain" description="Glycosyltransferase 2-like" evidence="1">
    <location>
        <begin position="32"/>
        <end position="189"/>
    </location>
</feature>
<proteinExistence type="predicted"/>
<dbReference type="CDD" id="cd04179">
    <property type="entry name" value="DPM_DPG-synthase_like"/>
    <property type="match status" value="1"/>
</dbReference>
<organism evidence="2 3">
    <name type="scientific">Rubripirellula lacrimiformis</name>
    <dbReference type="NCBI Taxonomy" id="1930273"/>
    <lineage>
        <taxon>Bacteria</taxon>
        <taxon>Pseudomonadati</taxon>
        <taxon>Planctomycetota</taxon>
        <taxon>Planctomycetia</taxon>
        <taxon>Pirellulales</taxon>
        <taxon>Pirellulaceae</taxon>
        <taxon>Rubripirellula</taxon>
    </lineage>
</organism>
<dbReference type="PANTHER" id="PTHR48090">
    <property type="entry name" value="UNDECAPRENYL-PHOSPHATE 4-DEOXY-4-FORMAMIDO-L-ARABINOSE TRANSFERASE-RELATED"/>
    <property type="match status" value="1"/>
</dbReference>
<dbReference type="OrthoDB" id="9810303at2"/>
<dbReference type="Proteomes" id="UP000318538">
    <property type="component" value="Chromosome"/>
</dbReference>
<dbReference type="EC" id="2.4.1.54" evidence="2"/>
<dbReference type="GO" id="GO:0047267">
    <property type="term" value="F:undecaprenyl-phosphate mannosyltransferase activity"/>
    <property type="evidence" value="ECO:0007669"/>
    <property type="project" value="UniProtKB-EC"/>
</dbReference>
<sequence>MTNRSSSPNDHDDARPRGGELDGVNRGWLAALPVYNEVQYVDGVLDEVTRYASDVLVVNDGSSDGTAEVLDRRSDVRVVHHPVNRGYGAALMTAFEYAIAEGYEGIVTLDCDGQHQPKRIPEFIAAAKDVDIVSGSRYLKVYEGDSAPPEERMFINRRITRELNQRLGYELTDAFCGFKAYRTSALRRIEITDPGYAMPLQLWVEAAAADLRVVEIPVPLIYLDLERSFGGSLDHAETRLRYYHQVLDDAFASAAAAGRDFPARDAALCV</sequence>
<dbReference type="InterPro" id="IPR029044">
    <property type="entry name" value="Nucleotide-diphossugar_trans"/>
</dbReference>
<keyword evidence="2" id="KW-0808">Transferase</keyword>
<dbReference type="AlphaFoldDB" id="A0A517NIK4"/>
<dbReference type="Pfam" id="PF00535">
    <property type="entry name" value="Glycos_transf_2"/>
    <property type="match status" value="1"/>
</dbReference>
<evidence type="ECO:0000313" key="2">
    <source>
        <dbReference type="EMBL" id="QDT06883.1"/>
    </source>
</evidence>
<gene>
    <name evidence="2" type="ORF">K227x_53050</name>
</gene>
<accession>A0A517NIK4</accession>
<dbReference type="KEGG" id="rlc:K227x_53050"/>
<evidence type="ECO:0000313" key="3">
    <source>
        <dbReference type="Proteomes" id="UP000318538"/>
    </source>
</evidence>
<reference evidence="2 3" key="1">
    <citation type="submission" date="2019-02" db="EMBL/GenBank/DDBJ databases">
        <title>Deep-cultivation of Planctomycetes and their phenomic and genomic characterization uncovers novel biology.</title>
        <authorList>
            <person name="Wiegand S."/>
            <person name="Jogler M."/>
            <person name="Boedeker C."/>
            <person name="Pinto D."/>
            <person name="Vollmers J."/>
            <person name="Rivas-Marin E."/>
            <person name="Kohn T."/>
            <person name="Peeters S.H."/>
            <person name="Heuer A."/>
            <person name="Rast P."/>
            <person name="Oberbeckmann S."/>
            <person name="Bunk B."/>
            <person name="Jeske O."/>
            <person name="Meyerdierks A."/>
            <person name="Storesund J.E."/>
            <person name="Kallscheuer N."/>
            <person name="Luecker S."/>
            <person name="Lage O.M."/>
            <person name="Pohl T."/>
            <person name="Merkel B.J."/>
            <person name="Hornburger P."/>
            <person name="Mueller R.-W."/>
            <person name="Bruemmer F."/>
            <person name="Labrenz M."/>
            <person name="Spormann A.M."/>
            <person name="Op den Camp H."/>
            <person name="Overmann J."/>
            <person name="Amann R."/>
            <person name="Jetten M.S.M."/>
            <person name="Mascher T."/>
            <person name="Medema M.H."/>
            <person name="Devos D.P."/>
            <person name="Kaster A.-K."/>
            <person name="Ovreas L."/>
            <person name="Rohde M."/>
            <person name="Galperin M.Y."/>
            <person name="Jogler C."/>
        </authorList>
    </citation>
    <scope>NUCLEOTIDE SEQUENCE [LARGE SCALE GENOMIC DNA]</scope>
    <source>
        <strain evidence="2 3">K22_7</strain>
    </source>
</reference>